<dbReference type="InterPro" id="IPR011894">
    <property type="entry name" value="PorC_KorC"/>
</dbReference>
<protein>
    <submittedName>
        <fullName evidence="3">2-oxoacid:ferredoxin oxidoreductase subunit gamma</fullName>
    </submittedName>
</protein>
<dbReference type="EMBL" id="CP007389">
    <property type="protein sequence ID" value="APT73183.1"/>
    <property type="molecule type" value="Genomic_DNA"/>
</dbReference>
<dbReference type="InterPro" id="IPR019752">
    <property type="entry name" value="Pyrv/ketoisovalerate_OxRed_cat"/>
</dbReference>
<dbReference type="InterPro" id="IPR002869">
    <property type="entry name" value="Pyrv_flavodox_OxRed_cen"/>
</dbReference>
<keyword evidence="4" id="KW-1185">Reference proteome</keyword>
<proteinExistence type="predicted"/>
<sequence length="178" mass="19309">MRFIFAGFGGQGVMLMGQILAYAGMIEGKNVTWMPSYGPEMRGGTANCTVVVEDKEVASPVVDQAEVVVAMNIPSMLKFQNVVTENGYLFLNESVIDREADRKVDINIKKVPCNEIADKLGNLKVANMVMLGAVIGVTNIVSKESLFKALEKKLTGKKANLIEVNKKAIEEGIAIAKQ</sequence>
<name>A0ABM6GCC4_9BACT</name>
<dbReference type="PANTHER" id="PTHR42730:SF1">
    <property type="entry name" value="2-OXOGLUTARATE SYNTHASE SUBUNIT KORC"/>
    <property type="match status" value="1"/>
</dbReference>
<dbReference type="InterPro" id="IPR052554">
    <property type="entry name" value="2-oxoglutarate_synth_KorC"/>
</dbReference>
<dbReference type="Proteomes" id="UP000185490">
    <property type="component" value="Chromosome"/>
</dbReference>
<evidence type="ECO:0000313" key="3">
    <source>
        <dbReference type="EMBL" id="APT73183.1"/>
    </source>
</evidence>
<gene>
    <name evidence="3" type="ORF">BW47_00555</name>
</gene>
<keyword evidence="1" id="KW-0560">Oxidoreductase</keyword>
<dbReference type="NCBIfam" id="TIGR02175">
    <property type="entry name" value="PorC_KorC"/>
    <property type="match status" value="1"/>
</dbReference>
<feature type="domain" description="Pyruvate/ketoisovalerate oxidoreductase catalytic" evidence="2">
    <location>
        <begin position="9"/>
        <end position="173"/>
    </location>
</feature>
<dbReference type="Pfam" id="PF01558">
    <property type="entry name" value="POR"/>
    <property type="match status" value="1"/>
</dbReference>
<dbReference type="Gene3D" id="3.40.920.10">
    <property type="entry name" value="Pyruvate-ferredoxin oxidoreductase, PFOR, domain III"/>
    <property type="match status" value="1"/>
</dbReference>
<dbReference type="SUPFAM" id="SSF53323">
    <property type="entry name" value="Pyruvate-ferredoxin oxidoreductase, PFOR, domain III"/>
    <property type="match status" value="1"/>
</dbReference>
<reference evidence="3 4" key="1">
    <citation type="submission" date="2014-02" db="EMBL/GenBank/DDBJ databases">
        <title>Diversity of Thermotogales isolates from hydrothermal vents.</title>
        <authorList>
            <person name="Haverkamp T.H.A."/>
            <person name="Lossouarn J."/>
            <person name="Geslin C."/>
            <person name="Nesbo C.L."/>
        </authorList>
    </citation>
    <scope>NUCLEOTIDE SEQUENCE [LARGE SCALE GENOMIC DNA]</scope>
    <source>
        <strain evidence="3 4">431</strain>
    </source>
</reference>
<evidence type="ECO:0000313" key="4">
    <source>
        <dbReference type="Proteomes" id="UP000185490"/>
    </source>
</evidence>
<evidence type="ECO:0000256" key="1">
    <source>
        <dbReference type="ARBA" id="ARBA00023002"/>
    </source>
</evidence>
<dbReference type="PANTHER" id="PTHR42730">
    <property type="entry name" value="2-OXOGLUTARATE SYNTHASE SUBUNIT KORC"/>
    <property type="match status" value="1"/>
</dbReference>
<organism evidence="3 4">
    <name type="scientific">Thermosipho melanesiensis</name>
    <dbReference type="NCBI Taxonomy" id="46541"/>
    <lineage>
        <taxon>Bacteria</taxon>
        <taxon>Thermotogati</taxon>
        <taxon>Thermotogota</taxon>
        <taxon>Thermotogae</taxon>
        <taxon>Thermotogales</taxon>
        <taxon>Fervidobacteriaceae</taxon>
        <taxon>Thermosipho</taxon>
    </lineage>
</organism>
<accession>A0ABM6GCC4</accession>
<dbReference type="RefSeq" id="WP_012056341.1">
    <property type="nucleotide sequence ID" value="NZ_CP007389.1"/>
</dbReference>
<evidence type="ECO:0000259" key="2">
    <source>
        <dbReference type="Pfam" id="PF01558"/>
    </source>
</evidence>